<dbReference type="RefSeq" id="WP_280617529.1">
    <property type="nucleotide sequence ID" value="NZ_JAROYP010000010.1"/>
</dbReference>
<dbReference type="AlphaFoldDB" id="A0AAW6SZD3"/>
<sequence length="460" mass="54709">MSQQSIQISKKNQIIELRITQMAIYLQSKIIEAMDNEQHVYYLFFYKNHYLTYVKPSKLKRKSFISEALTKGLILPPNHPLVFSSITLEHPFKKYSFQQLIKNAKNLFTPQEVAFLTTFFESFISKKTIFSYIQTIFYDYRRNGKMFSSYRILRILMDFCPNESWVKGIASDLNFIKYSKLYDQLADVLIDKDPLYMENRLFKLKENKQQYQRLEQLLKNQSRWMDLIGFYLQTINEENYPSLLQFIQVHLPKDDIISVLEDLFQKEQHIPELINDLLDLYIENKDAEKIIQLLIRSKLSLTTSQAQAFEEILNEVDLNPRYFQSEQMDSFLAPLFHINPEKAKIFLHQFITLLLKEQNIDSIIECLEPLKGCIPAIPILKKIEQMQKLSNDPDQQLLLGQLFYEFGQYDQAIDCFSWEMELKAYDPKPVKWLAKLYNEIGMNQEHQAYTQLYIDMQKRA</sequence>
<proteinExistence type="predicted"/>
<keyword evidence="1" id="KW-0802">TPR repeat</keyword>
<evidence type="ECO:0000313" key="3">
    <source>
        <dbReference type="Proteomes" id="UP001159179"/>
    </source>
</evidence>
<evidence type="ECO:0000256" key="1">
    <source>
        <dbReference type="PROSITE-ProRule" id="PRU00339"/>
    </source>
</evidence>
<reference evidence="2" key="1">
    <citation type="submission" date="2023-03" db="EMBL/GenBank/DDBJ databases">
        <title>Bacterial isolates from washroom surfaces on a university campus.</title>
        <authorList>
            <person name="Holman D.B."/>
            <person name="Gzyl K.E."/>
            <person name="Taheri A.E."/>
        </authorList>
    </citation>
    <scope>NUCLEOTIDE SEQUENCE</scope>
    <source>
        <strain evidence="2">RD03</strain>
    </source>
</reference>
<evidence type="ECO:0000313" key="2">
    <source>
        <dbReference type="EMBL" id="MDH5162668.1"/>
    </source>
</evidence>
<dbReference type="PROSITE" id="PS50005">
    <property type="entry name" value="TPR"/>
    <property type="match status" value="1"/>
</dbReference>
<comment type="caution">
    <text evidence="2">The sequence shown here is derived from an EMBL/GenBank/DDBJ whole genome shotgun (WGS) entry which is preliminary data.</text>
</comment>
<gene>
    <name evidence="2" type="ORF">P5X88_17175</name>
</gene>
<protein>
    <recommendedName>
        <fullName evidence="4">Tetratricopeptide repeat protein</fullName>
    </recommendedName>
</protein>
<name>A0AAW6SZD3_9BACI</name>
<dbReference type="Proteomes" id="UP001159179">
    <property type="component" value="Unassembled WGS sequence"/>
</dbReference>
<dbReference type="Gene3D" id="1.25.40.10">
    <property type="entry name" value="Tetratricopeptide repeat domain"/>
    <property type="match status" value="1"/>
</dbReference>
<dbReference type="InterPro" id="IPR019734">
    <property type="entry name" value="TPR_rpt"/>
</dbReference>
<dbReference type="SUPFAM" id="SSF48452">
    <property type="entry name" value="TPR-like"/>
    <property type="match status" value="1"/>
</dbReference>
<organism evidence="2 3">
    <name type="scientific">Heyndrickxia oleronia</name>
    <dbReference type="NCBI Taxonomy" id="38875"/>
    <lineage>
        <taxon>Bacteria</taxon>
        <taxon>Bacillati</taxon>
        <taxon>Bacillota</taxon>
        <taxon>Bacilli</taxon>
        <taxon>Bacillales</taxon>
        <taxon>Bacillaceae</taxon>
        <taxon>Heyndrickxia</taxon>
    </lineage>
</organism>
<evidence type="ECO:0008006" key="4">
    <source>
        <dbReference type="Google" id="ProtNLM"/>
    </source>
</evidence>
<accession>A0AAW6SZD3</accession>
<feature type="repeat" description="TPR" evidence="1">
    <location>
        <begin position="393"/>
        <end position="426"/>
    </location>
</feature>
<dbReference type="InterPro" id="IPR011990">
    <property type="entry name" value="TPR-like_helical_dom_sf"/>
</dbReference>
<dbReference type="EMBL" id="JAROYP010000010">
    <property type="protein sequence ID" value="MDH5162668.1"/>
    <property type="molecule type" value="Genomic_DNA"/>
</dbReference>